<dbReference type="InterPro" id="IPR011856">
    <property type="entry name" value="tRNA_endonuc-like_dom_sf"/>
</dbReference>
<evidence type="ECO:0000256" key="1">
    <source>
        <dbReference type="SAM" id="Coils"/>
    </source>
</evidence>
<dbReference type="EMBL" id="LAZR01006219">
    <property type="protein sequence ID" value="KKM93821.1"/>
    <property type="molecule type" value="Genomic_DNA"/>
</dbReference>
<reference evidence="2" key="1">
    <citation type="journal article" date="2015" name="Nature">
        <title>Complex archaea that bridge the gap between prokaryotes and eukaryotes.</title>
        <authorList>
            <person name="Spang A."/>
            <person name="Saw J.H."/>
            <person name="Jorgensen S.L."/>
            <person name="Zaremba-Niedzwiedzka K."/>
            <person name="Martijn J."/>
            <person name="Lind A.E."/>
            <person name="van Eijk R."/>
            <person name="Schleper C."/>
            <person name="Guy L."/>
            <person name="Ettema T.J."/>
        </authorList>
    </citation>
    <scope>NUCLEOTIDE SEQUENCE</scope>
</reference>
<protein>
    <submittedName>
        <fullName evidence="2">Uncharacterized protein</fullName>
    </submittedName>
</protein>
<evidence type="ECO:0000313" key="2">
    <source>
        <dbReference type="EMBL" id="KKM93821.1"/>
    </source>
</evidence>
<proteinExistence type="predicted"/>
<organism evidence="2">
    <name type="scientific">marine sediment metagenome</name>
    <dbReference type="NCBI Taxonomy" id="412755"/>
    <lineage>
        <taxon>unclassified sequences</taxon>
        <taxon>metagenomes</taxon>
        <taxon>ecological metagenomes</taxon>
    </lineage>
</organism>
<dbReference type="GO" id="GO:0003676">
    <property type="term" value="F:nucleic acid binding"/>
    <property type="evidence" value="ECO:0007669"/>
    <property type="project" value="InterPro"/>
</dbReference>
<comment type="caution">
    <text evidence="2">The sequence shown here is derived from an EMBL/GenBank/DDBJ whole genome shotgun (WGS) entry which is preliminary data.</text>
</comment>
<gene>
    <name evidence="2" type="ORF">LCGC14_1204580</name>
</gene>
<accession>A0A0F9M3C2</accession>
<name>A0A0F9M3C2_9ZZZZ</name>
<keyword evidence="1" id="KW-0175">Coiled coil</keyword>
<dbReference type="AlphaFoldDB" id="A0A0F9M3C2"/>
<feature type="coiled-coil region" evidence="1">
    <location>
        <begin position="150"/>
        <end position="205"/>
    </location>
</feature>
<dbReference type="Gene3D" id="3.40.1350.10">
    <property type="match status" value="1"/>
</dbReference>
<sequence length="305" mass="35599">MIEFPVESGKLVQELFYEDYLFNNPEIISKDLVAFSRQFRLRIDETRYGTIDLLFINNETLIIGEVKQCRIDQLEEIKKRAILQTIRYVMAFDYLKPLLKEGLILKGLILIFVEGLKLRREYNIPDLNKIEGFNIDNYPPIPIYPQVNIINTQRGILKSLKGNVRQLRNQTTTLKGRIKKGNKKLKDIDTKIKKLLIEIQRILKRPFNQIINFIDEQDGIIKVIATGENILKINSILTEAGIRFIIESEEGIYLEGKQNENREAIFYLPSKIETEVFVSIQGLGEMNYYQTTIQEHSSEEEENQL</sequence>